<dbReference type="GeneID" id="19973540"/>
<dbReference type="STRING" id="1220924.W2RWB6"/>
<dbReference type="InterPro" id="IPR031107">
    <property type="entry name" value="Small_HSP"/>
</dbReference>
<dbReference type="InterPro" id="IPR002068">
    <property type="entry name" value="A-crystallin/Hsp20_dom"/>
</dbReference>
<accession>W2RWB6</accession>
<dbReference type="VEuPathDB" id="FungiDB:HMPREF1541_06201"/>
<proteinExistence type="inferred from homology"/>
<dbReference type="SUPFAM" id="SSF49764">
    <property type="entry name" value="HSP20-like chaperones"/>
    <property type="match status" value="1"/>
</dbReference>
<dbReference type="OrthoDB" id="1431247at2759"/>
<protein>
    <recommendedName>
        <fullName evidence="5">SHSP domain-containing protein</fullName>
    </recommendedName>
</protein>
<keyword evidence="1" id="KW-0346">Stress response</keyword>
<dbReference type="AlphaFoldDB" id="W2RWB6"/>
<dbReference type="Proteomes" id="UP000030752">
    <property type="component" value="Unassembled WGS sequence"/>
</dbReference>
<feature type="region of interest" description="Disordered" evidence="4">
    <location>
        <begin position="90"/>
        <end position="152"/>
    </location>
</feature>
<evidence type="ECO:0000256" key="3">
    <source>
        <dbReference type="RuleBase" id="RU003616"/>
    </source>
</evidence>
<feature type="compositionally biased region" description="Polar residues" evidence="4">
    <location>
        <begin position="105"/>
        <end position="126"/>
    </location>
</feature>
<dbReference type="Gene3D" id="2.60.40.790">
    <property type="match status" value="1"/>
</dbReference>
<dbReference type="RefSeq" id="XP_008718759.1">
    <property type="nucleotide sequence ID" value="XM_008720537.1"/>
</dbReference>
<comment type="similarity">
    <text evidence="2 3">Belongs to the small heat shock protein (HSP20) family.</text>
</comment>
<reference evidence="6 7" key="1">
    <citation type="submission" date="2013-03" db="EMBL/GenBank/DDBJ databases">
        <title>The Genome Sequence of Phialophora europaea CBS 101466.</title>
        <authorList>
            <consortium name="The Broad Institute Genomics Platform"/>
            <person name="Cuomo C."/>
            <person name="de Hoog S."/>
            <person name="Gorbushina A."/>
            <person name="Walker B."/>
            <person name="Young S.K."/>
            <person name="Zeng Q."/>
            <person name="Gargeya S."/>
            <person name="Fitzgerald M."/>
            <person name="Haas B."/>
            <person name="Abouelleil A."/>
            <person name="Allen A.W."/>
            <person name="Alvarado L."/>
            <person name="Arachchi H.M."/>
            <person name="Berlin A.M."/>
            <person name="Chapman S.B."/>
            <person name="Gainer-Dewar J."/>
            <person name="Goldberg J."/>
            <person name="Griggs A."/>
            <person name="Gujja S."/>
            <person name="Hansen M."/>
            <person name="Howarth C."/>
            <person name="Imamovic A."/>
            <person name="Ireland A."/>
            <person name="Larimer J."/>
            <person name="McCowan C."/>
            <person name="Murphy C."/>
            <person name="Pearson M."/>
            <person name="Poon T.W."/>
            <person name="Priest M."/>
            <person name="Roberts A."/>
            <person name="Saif S."/>
            <person name="Shea T."/>
            <person name="Sisk P."/>
            <person name="Sykes S."/>
            <person name="Wortman J."/>
            <person name="Nusbaum C."/>
            <person name="Birren B."/>
        </authorList>
    </citation>
    <scope>NUCLEOTIDE SEQUENCE [LARGE SCALE GENOMIC DNA]</scope>
    <source>
        <strain evidence="6 7">CBS 101466</strain>
    </source>
</reference>
<evidence type="ECO:0000256" key="1">
    <source>
        <dbReference type="ARBA" id="ARBA00023016"/>
    </source>
</evidence>
<dbReference type="Pfam" id="PF00011">
    <property type="entry name" value="HSP20"/>
    <property type="match status" value="2"/>
</dbReference>
<dbReference type="InterPro" id="IPR008978">
    <property type="entry name" value="HSP20-like_chaperone"/>
</dbReference>
<evidence type="ECO:0000256" key="4">
    <source>
        <dbReference type="SAM" id="MobiDB-lite"/>
    </source>
</evidence>
<organism evidence="6 7">
    <name type="scientific">Cyphellophora europaea (strain CBS 101466)</name>
    <name type="common">Phialophora europaea</name>
    <dbReference type="NCBI Taxonomy" id="1220924"/>
    <lineage>
        <taxon>Eukaryota</taxon>
        <taxon>Fungi</taxon>
        <taxon>Dikarya</taxon>
        <taxon>Ascomycota</taxon>
        <taxon>Pezizomycotina</taxon>
        <taxon>Eurotiomycetes</taxon>
        <taxon>Chaetothyriomycetidae</taxon>
        <taxon>Chaetothyriales</taxon>
        <taxon>Cyphellophoraceae</taxon>
        <taxon>Cyphellophora</taxon>
    </lineage>
</organism>
<dbReference type="eggNOG" id="KOG0710">
    <property type="taxonomic scope" value="Eukaryota"/>
</dbReference>
<dbReference type="HOGENOM" id="CLU_046737_1_1_1"/>
<dbReference type="PROSITE" id="PS01031">
    <property type="entry name" value="SHSP"/>
    <property type="match status" value="1"/>
</dbReference>
<feature type="compositionally biased region" description="Polar residues" evidence="4">
    <location>
        <begin position="139"/>
        <end position="152"/>
    </location>
</feature>
<gene>
    <name evidence="6" type="ORF">HMPREF1541_06201</name>
</gene>
<dbReference type="CDD" id="cd06464">
    <property type="entry name" value="ACD_sHsps-like"/>
    <property type="match status" value="1"/>
</dbReference>
<evidence type="ECO:0000256" key="2">
    <source>
        <dbReference type="PROSITE-ProRule" id="PRU00285"/>
    </source>
</evidence>
<evidence type="ECO:0000313" key="7">
    <source>
        <dbReference type="Proteomes" id="UP000030752"/>
    </source>
</evidence>
<feature type="domain" description="SHSP" evidence="5">
    <location>
        <begin position="49"/>
        <end position="210"/>
    </location>
</feature>
<feature type="compositionally biased region" description="Low complexity" evidence="4">
    <location>
        <begin position="127"/>
        <end position="138"/>
    </location>
</feature>
<evidence type="ECO:0000259" key="5">
    <source>
        <dbReference type="PROSITE" id="PS01031"/>
    </source>
</evidence>
<evidence type="ECO:0000313" key="6">
    <source>
        <dbReference type="EMBL" id="ETN39974.1"/>
    </source>
</evidence>
<feature type="compositionally biased region" description="Basic and acidic residues" evidence="4">
    <location>
        <begin position="95"/>
        <end position="104"/>
    </location>
</feature>
<dbReference type="PANTHER" id="PTHR11527">
    <property type="entry name" value="HEAT-SHOCK PROTEIN 20 FAMILY MEMBER"/>
    <property type="match status" value="1"/>
</dbReference>
<name>W2RWB6_CYPE1</name>
<keyword evidence="7" id="KW-1185">Reference proteome</keyword>
<sequence length="211" mass="23667">MSLFPRMTPFHHPSRKTHQDDLVPFFSLFNDTFNELQRLSDNLPSSKGGSGGFFAPNFDVKETPQAYELQGELPGIAQKDITIEFVDENTLTVKGHTEHRREQSNEPTSGQEQQQVNNSDKAFNDNSKSSSTDLTTTSGANNQQLSKPQTSHTYWVSERSVGSFSRSFSFPNQVDREHVKASLKHGILSIVVPKMTKPQPTTRQIAIQAEE</sequence>
<dbReference type="InParanoid" id="W2RWB6"/>
<dbReference type="EMBL" id="KB822721">
    <property type="protein sequence ID" value="ETN39974.1"/>
    <property type="molecule type" value="Genomic_DNA"/>
</dbReference>